<dbReference type="Gene3D" id="3.40.50.720">
    <property type="entry name" value="NAD(P)-binding Rossmann-like Domain"/>
    <property type="match status" value="1"/>
</dbReference>
<evidence type="ECO:0000256" key="1">
    <source>
        <dbReference type="ARBA" id="ARBA00010928"/>
    </source>
</evidence>
<organism evidence="4 5">
    <name type="scientific">Diplocloster modestus</name>
    <dbReference type="NCBI Taxonomy" id="2850322"/>
    <lineage>
        <taxon>Bacteria</taxon>
        <taxon>Bacillati</taxon>
        <taxon>Bacillota</taxon>
        <taxon>Clostridia</taxon>
        <taxon>Lachnospirales</taxon>
        <taxon>Lachnospiraceae</taxon>
        <taxon>Diplocloster</taxon>
    </lineage>
</organism>
<evidence type="ECO:0000313" key="4">
    <source>
        <dbReference type="EMBL" id="MBU9727711.1"/>
    </source>
</evidence>
<dbReference type="Pfam" id="PF01408">
    <property type="entry name" value="GFO_IDH_MocA"/>
    <property type="match status" value="1"/>
</dbReference>
<feature type="domain" description="Gfo/Idh/MocA-like oxidoreductase C-terminal" evidence="3">
    <location>
        <begin position="146"/>
        <end position="346"/>
    </location>
</feature>
<evidence type="ECO:0000313" key="5">
    <source>
        <dbReference type="Proteomes" id="UP001314681"/>
    </source>
</evidence>
<reference evidence="4 5" key="1">
    <citation type="submission" date="2021-06" db="EMBL/GenBank/DDBJ databases">
        <title>Description of novel taxa of the family Lachnospiraceae.</title>
        <authorList>
            <person name="Chaplin A.V."/>
            <person name="Sokolova S.R."/>
            <person name="Pikina A.P."/>
            <person name="Korzhanova M."/>
            <person name="Belova V."/>
            <person name="Korostin D."/>
            <person name="Efimov B.A."/>
        </authorList>
    </citation>
    <scope>NUCLEOTIDE SEQUENCE [LARGE SCALE GENOMIC DNA]</scope>
    <source>
        <strain evidence="4 5">ASD4241</strain>
    </source>
</reference>
<comment type="caution">
    <text evidence="4">The sequence shown here is derived from an EMBL/GenBank/DDBJ whole genome shotgun (WGS) entry which is preliminary data.</text>
</comment>
<dbReference type="PANTHER" id="PTHR43593:SF1">
    <property type="entry name" value="INOSITOL 2-DEHYDROGENASE"/>
    <property type="match status" value="1"/>
</dbReference>
<dbReference type="EMBL" id="JAHQCX010000013">
    <property type="protein sequence ID" value="MBU9727711.1"/>
    <property type="molecule type" value="Genomic_DNA"/>
</dbReference>
<accession>A0ABS6KB22</accession>
<dbReference type="RefSeq" id="WP_238727106.1">
    <property type="nucleotide sequence ID" value="NZ_JAHQCX010000013.1"/>
</dbReference>
<protein>
    <submittedName>
        <fullName evidence="4">Gfo/Idh/MocA family oxidoreductase</fullName>
    </submittedName>
</protein>
<dbReference type="InterPro" id="IPR000683">
    <property type="entry name" value="Gfo/Idh/MocA-like_OxRdtase_N"/>
</dbReference>
<proteinExistence type="inferred from homology"/>
<name>A0ABS6KB22_9FIRM</name>
<gene>
    <name evidence="4" type="ORF">KTH90_17005</name>
</gene>
<dbReference type="Pfam" id="PF02894">
    <property type="entry name" value="GFO_IDH_MocA_C"/>
    <property type="match status" value="1"/>
</dbReference>
<dbReference type="SUPFAM" id="SSF55347">
    <property type="entry name" value="Glyceraldehyde-3-phosphate dehydrogenase-like, C-terminal domain"/>
    <property type="match status" value="1"/>
</dbReference>
<dbReference type="Gene3D" id="3.30.360.10">
    <property type="entry name" value="Dihydrodipicolinate Reductase, domain 2"/>
    <property type="match status" value="1"/>
</dbReference>
<dbReference type="InterPro" id="IPR050424">
    <property type="entry name" value="Gfo-Idh-MocA_inositol_DH"/>
</dbReference>
<evidence type="ECO:0000259" key="3">
    <source>
        <dbReference type="Pfam" id="PF02894"/>
    </source>
</evidence>
<sequence length="378" mass="43485">MEAIKTAVIGVGMMGYSQIRNCLEPLTDYDITAVCEVYEPNIRRIADYFEGKGKAVPVYRDYRELLEKEDFSLAVIVTPDYLHEEIAAACLRAGKHIRLEKPMATTMEGLKNVLEACREHPECIVQIGYELRYADVIVKMKNSLPQIGSPKMIWCHEFRHPFLKKEGLIPDWIRKKAYSGGTLLEKNCHHFDLFNMIADAKPLRVYATGDNSVEYRDTDVLDHAFVTVDYENGMRANLSLCMFSPELKGQKHMHALEIGVMGDQGRLEIRDDDLYVWDREAKREEHYTYLRDNFEAHSEDILPSLRELARCIREKRQPLTDVSTGLKSALLALAAETSAQEQRIVTIQEMEERYGISYDGKPDGRKYKVEDHERGEIV</sequence>
<feature type="domain" description="Gfo/Idh/MocA-like oxidoreductase N-terminal" evidence="2">
    <location>
        <begin position="4"/>
        <end position="128"/>
    </location>
</feature>
<dbReference type="Proteomes" id="UP001314681">
    <property type="component" value="Unassembled WGS sequence"/>
</dbReference>
<comment type="similarity">
    <text evidence="1">Belongs to the Gfo/Idh/MocA family.</text>
</comment>
<dbReference type="SUPFAM" id="SSF51735">
    <property type="entry name" value="NAD(P)-binding Rossmann-fold domains"/>
    <property type="match status" value="1"/>
</dbReference>
<dbReference type="InterPro" id="IPR004104">
    <property type="entry name" value="Gfo/Idh/MocA-like_OxRdtase_C"/>
</dbReference>
<keyword evidence="5" id="KW-1185">Reference proteome</keyword>
<evidence type="ECO:0000259" key="2">
    <source>
        <dbReference type="Pfam" id="PF01408"/>
    </source>
</evidence>
<dbReference type="InterPro" id="IPR036291">
    <property type="entry name" value="NAD(P)-bd_dom_sf"/>
</dbReference>
<dbReference type="PANTHER" id="PTHR43593">
    <property type="match status" value="1"/>
</dbReference>